<keyword evidence="3" id="KW-1185">Reference proteome</keyword>
<name>A0A1G8DLK3_9FLAO</name>
<sequence length="297" mass="33563">MKIVRKFLLLCLALIATDGYSQIGINQRGVSKNATAEFNVNNKGVLIPRVNITNKFKSDPIVGEQKDMPDGLVVIDVHDKEESVLSFWNNKLNGEKGAWEQLANFDRLPRTAIIGFQPKNSLTDVNVQEDGVPIHLRSSEIKFNILNDGHLANLQVLEDHNDYGITFGISSGVYLIEFIAIYIADPITIDPLINYNMAYFTDFFVTADHIFKGPAVEGGPQVGEVYWTYYRVERSTYSPVKEEHRVVFSNVFDLETNEEKEVLYRISLGLGRASNTSYRDVFKLSGNNSYLKITKLK</sequence>
<accession>A0A1G8DLK3</accession>
<keyword evidence="1" id="KW-0732">Signal</keyword>
<dbReference type="Proteomes" id="UP000243588">
    <property type="component" value="Unassembled WGS sequence"/>
</dbReference>
<feature type="chain" id="PRO_5017437058" evidence="1">
    <location>
        <begin position="22"/>
        <end position="297"/>
    </location>
</feature>
<protein>
    <submittedName>
        <fullName evidence="2">Uncharacterized protein</fullName>
    </submittedName>
</protein>
<evidence type="ECO:0000256" key="1">
    <source>
        <dbReference type="SAM" id="SignalP"/>
    </source>
</evidence>
<dbReference type="EMBL" id="FNDQ01000007">
    <property type="protein sequence ID" value="SDH58584.1"/>
    <property type="molecule type" value="Genomic_DNA"/>
</dbReference>
<organism evidence="2 3">
    <name type="scientific">Myroides phaeus</name>
    <dbReference type="NCBI Taxonomy" id="702745"/>
    <lineage>
        <taxon>Bacteria</taxon>
        <taxon>Pseudomonadati</taxon>
        <taxon>Bacteroidota</taxon>
        <taxon>Flavobacteriia</taxon>
        <taxon>Flavobacteriales</taxon>
        <taxon>Flavobacteriaceae</taxon>
        <taxon>Myroides</taxon>
    </lineage>
</organism>
<feature type="signal peptide" evidence="1">
    <location>
        <begin position="1"/>
        <end position="21"/>
    </location>
</feature>
<proteinExistence type="predicted"/>
<gene>
    <name evidence="2" type="ORF">SAMN05421818_10786</name>
</gene>
<reference evidence="3" key="1">
    <citation type="submission" date="2016-10" db="EMBL/GenBank/DDBJ databases">
        <authorList>
            <person name="Varghese N."/>
            <person name="Submissions S."/>
        </authorList>
    </citation>
    <scope>NUCLEOTIDE SEQUENCE [LARGE SCALE GENOMIC DNA]</scope>
    <source>
        <strain evidence="3">DSM 23313</strain>
    </source>
</reference>
<evidence type="ECO:0000313" key="3">
    <source>
        <dbReference type="Proteomes" id="UP000243588"/>
    </source>
</evidence>
<dbReference type="STRING" id="702745.SAMN05421818_10786"/>
<dbReference type="RefSeq" id="WP_090407314.1">
    <property type="nucleotide sequence ID" value="NZ_FNDQ01000007.1"/>
</dbReference>
<evidence type="ECO:0000313" key="2">
    <source>
        <dbReference type="EMBL" id="SDH58584.1"/>
    </source>
</evidence>
<dbReference type="AlphaFoldDB" id="A0A1G8DLK3"/>